<evidence type="ECO:0000256" key="1">
    <source>
        <dbReference type="SAM" id="Phobius"/>
    </source>
</evidence>
<keyword evidence="1" id="KW-0812">Transmembrane</keyword>
<proteinExistence type="predicted"/>
<evidence type="ECO:0000313" key="3">
    <source>
        <dbReference type="EMBL" id="MSC32844.1"/>
    </source>
</evidence>
<protein>
    <submittedName>
        <fullName evidence="2">Uncharacterized protein</fullName>
    </submittedName>
</protein>
<dbReference type="Proteomes" id="UP000433575">
    <property type="component" value="Unassembled WGS sequence"/>
</dbReference>
<dbReference type="EMBL" id="WKPI01000009">
    <property type="protein sequence ID" value="MSC32844.1"/>
    <property type="molecule type" value="Genomic_DNA"/>
</dbReference>
<evidence type="ECO:0000313" key="4">
    <source>
        <dbReference type="Proteomes" id="UP000433575"/>
    </source>
</evidence>
<keyword evidence="1" id="KW-1133">Transmembrane helix</keyword>
<sequence length="216" mass="25575">MIQGSRNKRFTQFFQTQSNLFILPFPLYNSLKGVKMMKRIIKSLRKIMPFLLLTVTAYLFLTPFQNTLFVDDLSRLNLDAYQRYVRNQNFYKNLEESDYHHFAFQMDQENKIDAFIHSLTPVSRNGFRYGDMLLANREFPAINSTGLYLSNQETLYFLTPAQFHYHGKPTILVIKQKIVAEQTQFIEAVYYTSSLDIKQFWLSLENFNSNLVSFSY</sequence>
<reference evidence="4 5" key="1">
    <citation type="journal article" date="2019" name="Nat. Med.">
        <title>A library of human gut bacterial isolates paired with longitudinal multiomics data enables mechanistic microbiome research.</title>
        <authorList>
            <person name="Poyet M."/>
            <person name="Groussin M."/>
            <person name="Gibbons S.M."/>
            <person name="Avila-Pacheco J."/>
            <person name="Jiang X."/>
            <person name="Kearney S.M."/>
            <person name="Perrotta A.R."/>
            <person name="Berdy B."/>
            <person name="Zhao S."/>
            <person name="Lieberman T.D."/>
            <person name="Swanson P.K."/>
            <person name="Smith M."/>
            <person name="Roesemann S."/>
            <person name="Alexander J.E."/>
            <person name="Rich S.A."/>
            <person name="Livny J."/>
            <person name="Vlamakis H."/>
            <person name="Clish C."/>
            <person name="Bullock K."/>
            <person name="Deik A."/>
            <person name="Scott J."/>
            <person name="Pierce K.A."/>
            <person name="Xavier R.J."/>
            <person name="Alm E.J."/>
        </authorList>
    </citation>
    <scope>NUCLEOTIDE SEQUENCE [LARGE SCALE GENOMIC DNA]</scope>
    <source>
        <strain evidence="2 4">BIOML-A4</strain>
        <strain evidence="3 5">BIOML-A5</strain>
    </source>
</reference>
<keyword evidence="1" id="KW-0472">Membrane</keyword>
<keyword evidence="5" id="KW-1185">Reference proteome</keyword>
<comment type="caution">
    <text evidence="2">The sequence shown here is derived from an EMBL/GenBank/DDBJ whole genome shotgun (WGS) entry which is preliminary data.</text>
</comment>
<feature type="transmembrane region" description="Helical" evidence="1">
    <location>
        <begin position="47"/>
        <end position="64"/>
    </location>
</feature>
<dbReference type="Proteomes" id="UP000480929">
    <property type="component" value="Unassembled WGS sequence"/>
</dbReference>
<dbReference type="RefSeq" id="WP_154238509.1">
    <property type="nucleotide sequence ID" value="NZ_WKPI01000009.1"/>
</dbReference>
<evidence type="ECO:0000313" key="5">
    <source>
        <dbReference type="Proteomes" id="UP000480929"/>
    </source>
</evidence>
<organism evidence="2 4">
    <name type="scientific">Holdemania massiliensis</name>
    <dbReference type="NCBI Taxonomy" id="1468449"/>
    <lineage>
        <taxon>Bacteria</taxon>
        <taxon>Bacillati</taxon>
        <taxon>Bacillota</taxon>
        <taxon>Erysipelotrichia</taxon>
        <taxon>Erysipelotrichales</taxon>
        <taxon>Erysipelotrichaceae</taxon>
        <taxon>Holdemania</taxon>
    </lineage>
</organism>
<evidence type="ECO:0000313" key="2">
    <source>
        <dbReference type="EMBL" id="MSA89154.1"/>
    </source>
</evidence>
<name>A0A6N7S5L7_9FIRM</name>
<accession>A0A6N7S5L7</accession>
<dbReference type="EMBL" id="WKPJ01000008">
    <property type="protein sequence ID" value="MSA89154.1"/>
    <property type="molecule type" value="Genomic_DNA"/>
</dbReference>
<gene>
    <name evidence="3" type="ORF">GKD88_06900</name>
    <name evidence="2" type="ORF">GKE08_07425</name>
</gene>
<dbReference type="AlphaFoldDB" id="A0A6N7S5L7"/>